<sequence>MASSRIYIKPDPDGRTPHDAISLSSDSDSSDDPDFPKIRKNPSAAGPSSSSAGNQSAAGGAAAAAAAAAVAASAAGPSSAPLDPNEDPTAPDWQRATYNASQRAYADLVHYYRTGNAYFVSLSTTPWESSQDPVDILDMGWAYLRESPSSDPKRGFDWSRHLHTSSNSSGLPVTDETYQTAKKVCTALHPPGALTAWHPHVVYYQPFEANDCFNEFHLPNHKNLFSFGAFADRVRPPRDPVTKKPKSNVFMRNISGTHFDRQVEVIREFNYFLDKLSQKKPVFLLTHCMREDVMFLNKLGIAWQSMNLSYPLSPWFTPADDAEWLKTHRYWSSAWDFARPSLPQQGGEDHSIAAASGALPSSSSAARRGRAERPHSRDERESAYSRGRDVSSDEDRERYRNGRERHHASRSANRQRFTAQNIGRDGESEDEVAGPDFGRRRETFPRPPKQVSQRDFYRVGSIHLVDLYALIDVMPRFSERSASYYPSPSQTGGHADSQAQKKVAREEKEKLKERRQVRAERANNLMNGLARTQKQRDTLIHSLQATSIRAGVLDDGDGAGEQYKWWNAGNEAMFMLAVLGKLVAEHPLPDVPLPPTRHRARDSRARDTSRNSSALVPPSKQREARTAEKQRQQAGEERPARLSAPASRPQPASNSGPPRARAPPHPLPARPAVPTVPAATNLRRGEQPRNAAPDSFQVPITASGSAPSRPSSAATAGPSSSTRVPASAARRADPVRPQGPPAPASNGRIQLIPPSQQNLPQRVQLIPPSQQNLPQRAQAPEPVSPARGTGGSVSQASTPTRRALPQPITAPAPQLSMTSSELSSLESEDYVEPVRKRPRTLDRSSSEDDEDEDNDREVDDQFGPFYSSLHEIFAKPAIFISFAFRDGSPRDRNVITEVGYSVLDASKADLRESLKIDTRHYLVKEYAQMARPDARTDFAFAPAKAGASGADQPRTAAQPLPSGTYVANKRNITKHLHSVLKKALETDRRVFAVISNADDTSFGHQSIIGPENWPAFYDWRTRHFSARGADDESMFRSANLISRYLQVLSPSSRGSTVPGISGRKIYTVEVKNLFAAVNPEKGSEGGGRQGAVPKNKRSRGSREGGYLDNEIVVPPFPQLCELLGLKPNEAGHSLENPGNLSNYCMQAMLEFAYGPADRDEFTQTIRSRKEALEARAVDAQV</sequence>
<feature type="compositionally biased region" description="Low complexity" evidence="1">
    <location>
        <begin position="42"/>
        <end position="70"/>
    </location>
</feature>
<evidence type="ECO:0000313" key="2">
    <source>
        <dbReference type="EMBL" id="KAK0526983.1"/>
    </source>
</evidence>
<name>A0AAN6GB51_9BASI</name>
<evidence type="ECO:0000313" key="3">
    <source>
        <dbReference type="Proteomes" id="UP001176521"/>
    </source>
</evidence>
<feature type="region of interest" description="Disordered" evidence="1">
    <location>
        <begin position="481"/>
        <end position="515"/>
    </location>
</feature>
<feature type="compositionally biased region" description="Polar residues" evidence="1">
    <location>
        <begin position="753"/>
        <end position="775"/>
    </location>
</feature>
<feature type="compositionally biased region" description="Acidic residues" evidence="1">
    <location>
        <begin position="847"/>
        <end position="860"/>
    </location>
</feature>
<accession>A0AAN6GB51</accession>
<dbReference type="Proteomes" id="UP001176521">
    <property type="component" value="Unassembled WGS sequence"/>
</dbReference>
<feature type="compositionally biased region" description="Polar residues" evidence="1">
    <location>
        <begin position="410"/>
        <end position="421"/>
    </location>
</feature>
<organism evidence="2 3">
    <name type="scientific">Tilletia horrida</name>
    <dbReference type="NCBI Taxonomy" id="155126"/>
    <lineage>
        <taxon>Eukaryota</taxon>
        <taxon>Fungi</taxon>
        <taxon>Dikarya</taxon>
        <taxon>Basidiomycota</taxon>
        <taxon>Ustilaginomycotina</taxon>
        <taxon>Exobasidiomycetes</taxon>
        <taxon>Tilletiales</taxon>
        <taxon>Tilletiaceae</taxon>
        <taxon>Tilletia</taxon>
    </lineage>
</organism>
<reference evidence="2" key="1">
    <citation type="journal article" date="2023" name="PhytoFront">
        <title>Draft Genome Resources of Seven Strains of Tilletia horrida, Causal Agent of Kernel Smut of Rice.</title>
        <authorList>
            <person name="Khanal S."/>
            <person name="Antony Babu S."/>
            <person name="Zhou X.G."/>
        </authorList>
    </citation>
    <scope>NUCLEOTIDE SEQUENCE</scope>
    <source>
        <strain evidence="2">TX3</strain>
    </source>
</reference>
<feature type="compositionally biased region" description="Low complexity" evidence="1">
    <location>
        <begin position="352"/>
        <end position="366"/>
    </location>
</feature>
<feature type="compositionally biased region" description="Pro residues" evidence="1">
    <location>
        <begin position="660"/>
        <end position="671"/>
    </location>
</feature>
<evidence type="ECO:0000256" key="1">
    <source>
        <dbReference type="SAM" id="MobiDB-lite"/>
    </source>
</evidence>
<feature type="compositionally biased region" description="Low complexity" evidence="1">
    <location>
        <begin position="701"/>
        <end position="723"/>
    </location>
</feature>
<protein>
    <submittedName>
        <fullName evidence="2">Uncharacterized protein</fullName>
    </submittedName>
</protein>
<proteinExistence type="predicted"/>
<gene>
    <name evidence="2" type="ORF">OC842_005019</name>
</gene>
<feature type="region of interest" description="Disordered" evidence="1">
    <location>
        <begin position="588"/>
        <end position="862"/>
    </location>
</feature>
<feature type="compositionally biased region" description="Basic and acidic residues" evidence="1">
    <location>
        <begin position="8"/>
        <end position="18"/>
    </location>
</feature>
<feature type="region of interest" description="Disordered" evidence="1">
    <location>
        <begin position="1079"/>
        <end position="1106"/>
    </location>
</feature>
<dbReference type="EMBL" id="JAPDMQ010000330">
    <property type="protein sequence ID" value="KAK0526983.1"/>
    <property type="molecule type" value="Genomic_DNA"/>
</dbReference>
<comment type="caution">
    <text evidence="2">The sequence shown here is derived from an EMBL/GenBank/DDBJ whole genome shotgun (WGS) entry which is preliminary data.</text>
</comment>
<feature type="compositionally biased region" description="Basic and acidic residues" evidence="1">
    <location>
        <begin position="369"/>
        <end position="402"/>
    </location>
</feature>
<feature type="compositionally biased region" description="Low complexity" evidence="1">
    <location>
        <begin position="815"/>
        <end position="825"/>
    </location>
</feature>
<keyword evidence="3" id="KW-1185">Reference proteome</keyword>
<feature type="compositionally biased region" description="Basic and acidic residues" evidence="1">
    <location>
        <begin position="832"/>
        <end position="846"/>
    </location>
</feature>
<dbReference type="AlphaFoldDB" id="A0AAN6GB51"/>
<feature type="compositionally biased region" description="Basic and acidic residues" evidence="1">
    <location>
        <begin position="503"/>
        <end position="515"/>
    </location>
</feature>
<feature type="region of interest" description="Disordered" evidence="1">
    <location>
        <begin position="342"/>
        <end position="453"/>
    </location>
</feature>
<feature type="compositionally biased region" description="Polar residues" evidence="1">
    <location>
        <begin position="481"/>
        <end position="500"/>
    </location>
</feature>
<feature type="region of interest" description="Disordered" evidence="1">
    <location>
        <begin position="1"/>
        <end position="70"/>
    </location>
</feature>
<feature type="compositionally biased region" description="Basic and acidic residues" evidence="1">
    <location>
        <begin position="620"/>
        <end position="640"/>
    </location>
</feature>